<dbReference type="PROSITE" id="PS51192">
    <property type="entry name" value="HELICASE_ATP_BIND_1"/>
    <property type="match status" value="1"/>
</dbReference>
<accession>A0A6N2WX80</accession>
<dbReference type="CDD" id="cd10311">
    <property type="entry name" value="PLDc_N_DEXD_c"/>
    <property type="match status" value="1"/>
</dbReference>
<dbReference type="InterPro" id="IPR038718">
    <property type="entry name" value="SNF2-like_sf"/>
</dbReference>
<reference evidence="5" key="1">
    <citation type="submission" date="2019-11" db="EMBL/GenBank/DDBJ databases">
        <authorList>
            <person name="Feng L."/>
        </authorList>
    </citation>
    <scope>NUCLEOTIDE SEQUENCE</scope>
    <source>
        <strain evidence="5">BuniformisLFYP32</strain>
    </source>
</reference>
<evidence type="ECO:0000259" key="3">
    <source>
        <dbReference type="PROSITE" id="PS51192"/>
    </source>
</evidence>
<dbReference type="PANTHER" id="PTHR45766">
    <property type="entry name" value="DNA ANNEALING HELICASE AND ENDONUCLEASE ZRANB3 FAMILY MEMBER"/>
    <property type="match status" value="1"/>
</dbReference>
<dbReference type="GO" id="GO:0004386">
    <property type="term" value="F:helicase activity"/>
    <property type="evidence" value="ECO:0007669"/>
    <property type="project" value="UniProtKB-KW"/>
</dbReference>
<dbReference type="PANTHER" id="PTHR45766:SF6">
    <property type="entry name" value="SWI_SNF-RELATED MATRIX-ASSOCIATED ACTIN-DEPENDENT REGULATOR OF CHROMATIN SUBFAMILY A-LIKE PROTEIN 1"/>
    <property type="match status" value="1"/>
</dbReference>
<dbReference type="Gene3D" id="3.40.50.10810">
    <property type="entry name" value="Tandem AAA-ATPase domain"/>
    <property type="match status" value="1"/>
</dbReference>
<dbReference type="PROSITE" id="PS51194">
    <property type="entry name" value="HELICASE_CTER"/>
    <property type="match status" value="1"/>
</dbReference>
<dbReference type="InterPro" id="IPR014001">
    <property type="entry name" value="Helicase_ATP-bd"/>
</dbReference>
<name>A0A6N2WX80_BACUN</name>
<dbReference type="SMART" id="SM00487">
    <property type="entry name" value="DEXDc"/>
    <property type="match status" value="1"/>
</dbReference>
<dbReference type="InterPro" id="IPR027417">
    <property type="entry name" value="P-loop_NTPase"/>
</dbReference>
<dbReference type="Pfam" id="PF00271">
    <property type="entry name" value="Helicase_C"/>
    <property type="match status" value="1"/>
</dbReference>
<dbReference type="InterPro" id="IPR000330">
    <property type="entry name" value="SNF2_N"/>
</dbReference>
<sequence>MVARRDTMQGVLVLNMELPKQFDNITQRVIDDLKATLQKGSKVSMAAASFSIYAFEALQKELEKIDELRFIFTSPTFNKERSKKQKREFYIPKLNRERTLYGSDFEIKLRNNLTQRAIAKECADWIRRKVRFKTNVSQMNMPGFLNVKNGEGLFTYMPFNEFTTTELGCERGNNIFQLIQRMPSPISDAYLKNFNDFWQDKENFTDVTDAIIENIENVYRENAPDFIYFVTLYNIFNEFLSDISEDVLPNEATGFKSSQVWNKLYNFQKDAALAIINKLETYNGCILADSVGLGKTFTALSVIKYYENRNKSVLVLCPKKLYDNWNTYKSNYRNNPLEKDRLRYDVLFHTDLSRDHGTSNGIDLALLNWGNYDLIVIDESHNFRNGGKVTTDEEDENPRENRYLRLMNRVIRAGVKTKVLMLSATPVNNRFNDLKNQLQLAYEGEQSLINDKLDVDRPIEDIFRSAQAQYNIWVHLEDPKERTAERLLDMLSFDFFQVLDAVTIARSRKHIEKYYDTADIGKFPTRLKPISKRPHLTDLDEAITYRDIASQLDELNLSVYAPSDYILPSMRSKYEIDKDDSGGHLGMSGREKGLKKLMAINLLKRLESSVNSFRLTLERMKSQVDETLKAIDTFMETRQDTRLSLQTLESMLDGDDSENDFLVGGKKTRVSLADMDCRSWKRDLAADQYIIDLLLVMLRDITPEHDSKLQMLIENLREKFAHPINGDNKKVLIFTAFSDTAEYLYDNLAPAIMENAGLHTGLVTGNEVASTIKGLRADFNSILTLFSPISKEADKLLPDTKERIDVLIATDCISEGQNLQDCDYLINYDIHWNPVRIIQRFGRVDRIGSRNDVIQLVNYWPDIELDDYLRLKGRVEARMTGVNITGAGNSNVLLSDEEQADLDYRKNQLQRLQEEVVDLEDMDTGINIMDLGLNEFRMDLLAYMHEHPDIEHTPLGMSAVVPASEVVKPGVIFILKNRNNAVNIGRQNLLHPFYMVYLSDGGEPIINHLSPKRLLDIMRLSCKGRTEPIKELCHAFNKETADGRKMQHYSELLQKAVGTIVEQKEESDLESLFSFGETTALVNDIKGLDDFELICFLVIKEGGDRG</sequence>
<dbReference type="EMBL" id="CACRTC010000045">
    <property type="protein sequence ID" value="VYT46381.1"/>
    <property type="molecule type" value="Genomic_DNA"/>
</dbReference>
<dbReference type="GO" id="GO:0006281">
    <property type="term" value="P:DNA repair"/>
    <property type="evidence" value="ECO:0007669"/>
    <property type="project" value="TreeGrafter"/>
</dbReference>
<dbReference type="GO" id="GO:0031297">
    <property type="term" value="P:replication fork processing"/>
    <property type="evidence" value="ECO:0007669"/>
    <property type="project" value="TreeGrafter"/>
</dbReference>
<dbReference type="SUPFAM" id="SSF52540">
    <property type="entry name" value="P-loop containing nucleoside triphosphate hydrolases"/>
    <property type="match status" value="1"/>
</dbReference>
<evidence type="ECO:0000256" key="2">
    <source>
        <dbReference type="SAM" id="Coils"/>
    </source>
</evidence>
<dbReference type="GO" id="GO:0005524">
    <property type="term" value="F:ATP binding"/>
    <property type="evidence" value="ECO:0007669"/>
    <property type="project" value="InterPro"/>
</dbReference>
<protein>
    <submittedName>
        <fullName evidence="5">ATP-dependent helicase HepA</fullName>
    </submittedName>
</protein>
<feature type="coiled-coil region" evidence="2">
    <location>
        <begin position="895"/>
        <end position="922"/>
    </location>
</feature>
<dbReference type="GO" id="GO:0016787">
    <property type="term" value="F:hydrolase activity"/>
    <property type="evidence" value="ECO:0007669"/>
    <property type="project" value="UniProtKB-KW"/>
</dbReference>
<evidence type="ECO:0000259" key="4">
    <source>
        <dbReference type="PROSITE" id="PS51194"/>
    </source>
</evidence>
<evidence type="ECO:0000313" key="5">
    <source>
        <dbReference type="EMBL" id="VYT46381.1"/>
    </source>
</evidence>
<keyword evidence="5" id="KW-0067">ATP-binding</keyword>
<proteinExistence type="predicted"/>
<dbReference type="CDD" id="cd18793">
    <property type="entry name" value="SF2_C_SNF"/>
    <property type="match status" value="1"/>
</dbReference>
<dbReference type="SMART" id="SM00490">
    <property type="entry name" value="HELICc"/>
    <property type="match status" value="1"/>
</dbReference>
<feature type="domain" description="Helicase ATP-binding" evidence="3">
    <location>
        <begin position="276"/>
        <end position="444"/>
    </location>
</feature>
<keyword evidence="1" id="KW-0378">Hydrolase</keyword>
<dbReference type="Gene3D" id="3.40.50.300">
    <property type="entry name" value="P-loop containing nucleotide triphosphate hydrolases"/>
    <property type="match status" value="1"/>
</dbReference>
<dbReference type="InterPro" id="IPR001650">
    <property type="entry name" value="Helicase_C-like"/>
</dbReference>
<dbReference type="AlphaFoldDB" id="A0A6N2WX80"/>
<keyword evidence="2" id="KW-0175">Coiled coil</keyword>
<organism evidence="5">
    <name type="scientific">Bacteroides uniformis</name>
    <dbReference type="NCBI Taxonomy" id="820"/>
    <lineage>
        <taxon>Bacteria</taxon>
        <taxon>Pseudomonadati</taxon>
        <taxon>Bacteroidota</taxon>
        <taxon>Bacteroidia</taxon>
        <taxon>Bacteroidales</taxon>
        <taxon>Bacteroidaceae</taxon>
        <taxon>Bacteroides</taxon>
    </lineage>
</organism>
<gene>
    <name evidence="5" type="ORF">BULFYP32_00169</name>
</gene>
<keyword evidence="5" id="KW-0547">Nucleotide-binding</keyword>
<feature type="domain" description="Helicase C-terminal" evidence="4">
    <location>
        <begin position="708"/>
        <end position="898"/>
    </location>
</feature>
<evidence type="ECO:0000256" key="1">
    <source>
        <dbReference type="ARBA" id="ARBA00022801"/>
    </source>
</evidence>
<dbReference type="InterPro" id="IPR049730">
    <property type="entry name" value="SNF2/RAD54-like_C"/>
</dbReference>
<keyword evidence="5" id="KW-0347">Helicase</keyword>
<dbReference type="Pfam" id="PF00176">
    <property type="entry name" value="SNF2-rel_dom"/>
    <property type="match status" value="1"/>
</dbReference>